<keyword evidence="6" id="KW-0482">Metalloprotease</keyword>
<dbReference type="EC" id="3.4.24.-" evidence="6"/>
<evidence type="ECO:0000256" key="2">
    <source>
        <dbReference type="ARBA" id="ARBA00022741"/>
    </source>
</evidence>
<proteinExistence type="inferred from homology"/>
<dbReference type="InterPro" id="IPR027417">
    <property type="entry name" value="P-loop_NTPase"/>
</dbReference>
<dbReference type="Gene3D" id="3.40.50.300">
    <property type="entry name" value="P-loop containing nucleotide triphosphate hydrolases"/>
    <property type="match status" value="1"/>
</dbReference>
<dbReference type="InterPro" id="IPR003959">
    <property type="entry name" value="ATPase_AAA_core"/>
</dbReference>
<protein>
    <submittedName>
        <fullName evidence="6">ATP-dependent zinc metalloprotease FtsH</fullName>
        <ecNumber evidence="6">3.4.24.-</ecNumber>
    </submittedName>
</protein>
<dbReference type="GO" id="GO:0016887">
    <property type="term" value="F:ATP hydrolysis activity"/>
    <property type="evidence" value="ECO:0007669"/>
    <property type="project" value="InterPro"/>
</dbReference>
<dbReference type="SUPFAM" id="SSF52540">
    <property type="entry name" value="P-loop containing nucleoside triphosphate hydrolases"/>
    <property type="match status" value="1"/>
</dbReference>
<dbReference type="SMART" id="SM00382">
    <property type="entry name" value="AAA"/>
    <property type="match status" value="1"/>
</dbReference>
<dbReference type="PROSITE" id="PS00674">
    <property type="entry name" value="AAA"/>
    <property type="match status" value="1"/>
</dbReference>
<evidence type="ECO:0000256" key="3">
    <source>
        <dbReference type="ARBA" id="ARBA00022840"/>
    </source>
</evidence>
<dbReference type="PANTHER" id="PTHR23073">
    <property type="entry name" value="26S PROTEASOME REGULATORY SUBUNIT"/>
    <property type="match status" value="1"/>
</dbReference>
<dbReference type="Proteomes" id="UP000406184">
    <property type="component" value="Unassembled WGS sequence"/>
</dbReference>
<name>A0A564U792_9FIRM</name>
<dbReference type="InterPro" id="IPR050221">
    <property type="entry name" value="26S_Proteasome_ATPase"/>
</dbReference>
<keyword evidence="6" id="KW-0378">Hydrolase</keyword>
<dbReference type="GO" id="GO:0005524">
    <property type="term" value="F:ATP binding"/>
    <property type="evidence" value="ECO:0007669"/>
    <property type="project" value="UniProtKB-KW"/>
</dbReference>
<dbReference type="GO" id="GO:0008237">
    <property type="term" value="F:metallopeptidase activity"/>
    <property type="evidence" value="ECO:0007669"/>
    <property type="project" value="UniProtKB-KW"/>
</dbReference>
<comment type="similarity">
    <text evidence="1 4">Belongs to the AAA ATPase family.</text>
</comment>
<evidence type="ECO:0000259" key="5">
    <source>
        <dbReference type="SMART" id="SM00382"/>
    </source>
</evidence>
<feature type="domain" description="AAA+ ATPase" evidence="5">
    <location>
        <begin position="119"/>
        <end position="251"/>
    </location>
</feature>
<dbReference type="InterPro" id="IPR003593">
    <property type="entry name" value="AAA+_ATPase"/>
</dbReference>
<evidence type="ECO:0000256" key="1">
    <source>
        <dbReference type="ARBA" id="ARBA00006914"/>
    </source>
</evidence>
<dbReference type="AlphaFoldDB" id="A0A564U792"/>
<keyword evidence="2 4" id="KW-0547">Nucleotide-binding</keyword>
<organism evidence="6 7">
    <name type="scientific">Faecalibacterium prausnitzii</name>
    <dbReference type="NCBI Taxonomy" id="853"/>
    <lineage>
        <taxon>Bacteria</taxon>
        <taxon>Bacillati</taxon>
        <taxon>Bacillota</taxon>
        <taxon>Clostridia</taxon>
        <taxon>Eubacteriales</taxon>
        <taxon>Oscillospiraceae</taxon>
        <taxon>Faecalibacterium</taxon>
    </lineage>
</organism>
<dbReference type="EMBL" id="CABHMY010000122">
    <property type="protein sequence ID" value="VUX15407.1"/>
    <property type="molecule type" value="Genomic_DNA"/>
</dbReference>
<keyword evidence="3 4" id="KW-0067">ATP-binding</keyword>
<accession>A0A564U792</accession>
<evidence type="ECO:0000313" key="6">
    <source>
        <dbReference type="EMBL" id="VUX15407.1"/>
    </source>
</evidence>
<dbReference type="Pfam" id="PF00004">
    <property type="entry name" value="AAA"/>
    <property type="match status" value="1"/>
</dbReference>
<dbReference type="GO" id="GO:0006508">
    <property type="term" value="P:proteolysis"/>
    <property type="evidence" value="ECO:0007669"/>
    <property type="project" value="UniProtKB-KW"/>
</dbReference>
<reference evidence="6 7" key="1">
    <citation type="submission" date="2019-07" db="EMBL/GenBank/DDBJ databases">
        <authorList>
            <person name="Hibberd C M."/>
            <person name="Gehrig L. J."/>
            <person name="Chang H.-W."/>
            <person name="Venkatesh S."/>
        </authorList>
    </citation>
    <scope>NUCLEOTIDE SEQUENCE [LARGE SCALE GENOMIC DNA]</scope>
    <source>
        <strain evidence="6">Faecalibacterium_prausnitzii_JG_BgPS064</strain>
    </source>
</reference>
<keyword evidence="6" id="KW-0645">Protease</keyword>
<dbReference type="InterPro" id="IPR003960">
    <property type="entry name" value="ATPase_AAA_CS"/>
</dbReference>
<dbReference type="CDD" id="cd19481">
    <property type="entry name" value="RecA-like_protease"/>
    <property type="match status" value="1"/>
</dbReference>
<evidence type="ECO:0000313" key="7">
    <source>
        <dbReference type="Proteomes" id="UP000406184"/>
    </source>
</evidence>
<dbReference type="RefSeq" id="WP_158399279.1">
    <property type="nucleotide sequence ID" value="NZ_CABHMY010000122.1"/>
</dbReference>
<keyword evidence="7" id="KW-1185">Reference proteome</keyword>
<gene>
    <name evidence="6" type="primary">ftsH_1</name>
    <name evidence="6" type="ORF">FPPS064S07_01100</name>
</gene>
<evidence type="ECO:0000256" key="4">
    <source>
        <dbReference type="RuleBase" id="RU003651"/>
    </source>
</evidence>
<sequence length="341" mass="38698">MARADLLCELVKYGLINDSTSFRKAAEALCAEERAKQHTVLATKIDELLKNSRRPIARESTSAPSIVRGNINEQLLFSEKIPRKRMEHLILPEYVKTACRDLINEQNRSDLLQSYGIEPRNKLLLIGPPGNGKTSLAEAIAESLMVPLLTVRYEGIIGSYLGETASRLSKLFEYAKTRECVLFFDEFETLGKERGDVHETGEIKRVVSSLLMQIDALPSYVVVVAATNHDTLLDKAAWRRFQIRLEIPKPTRSNLDEYYRFFEKEKDFRFGLQSSTLAKKTLGVSYAEAEEFALSIYRQYILSLPNGNAKEITEKSIRSWQSQVITAHKNQEGVETCQTDL</sequence>